<dbReference type="PROSITE" id="PS52019">
    <property type="entry name" value="PKS_MFAS_DH"/>
    <property type="match status" value="1"/>
</dbReference>
<dbReference type="Pfam" id="PF23297">
    <property type="entry name" value="ACP_SdgA_C"/>
    <property type="match status" value="1"/>
</dbReference>
<dbReference type="eggNOG" id="KOG1221">
    <property type="taxonomic scope" value="Eukaryota"/>
</dbReference>
<dbReference type="Pfam" id="PF14765">
    <property type="entry name" value="PS-DH"/>
    <property type="match status" value="1"/>
</dbReference>
<dbReference type="eggNOG" id="KOG1202">
    <property type="taxonomic scope" value="Eukaryota"/>
</dbReference>
<feature type="coiled-coil region" evidence="7">
    <location>
        <begin position="1302"/>
        <end position="1340"/>
    </location>
</feature>
<keyword evidence="12" id="KW-1185">Reference proteome</keyword>
<dbReference type="InterPro" id="IPR016036">
    <property type="entry name" value="Malonyl_transacylase_ACP-bd"/>
</dbReference>
<dbReference type="InterPro" id="IPR029063">
    <property type="entry name" value="SAM-dependent_MTases_sf"/>
</dbReference>
<dbReference type="SMART" id="SM00829">
    <property type="entry name" value="PKS_ER"/>
    <property type="match status" value="1"/>
</dbReference>
<dbReference type="InParanoid" id="F0Z7Z2"/>
<feature type="domain" description="Ketosynthase family 3 (KS3)" evidence="9">
    <location>
        <begin position="14"/>
        <end position="441"/>
    </location>
</feature>
<dbReference type="Gene3D" id="3.40.366.10">
    <property type="entry name" value="Malonyl-Coenzyme A Acyl Carrier Protein, domain 2"/>
    <property type="match status" value="1"/>
</dbReference>
<dbReference type="Pfam" id="PF00698">
    <property type="entry name" value="Acyl_transf_1"/>
    <property type="match status" value="1"/>
</dbReference>
<dbReference type="InterPro" id="IPR013968">
    <property type="entry name" value="PKS_KR"/>
</dbReference>
<dbReference type="Gene3D" id="3.10.129.110">
    <property type="entry name" value="Polyketide synthase dehydratase"/>
    <property type="match status" value="1"/>
</dbReference>
<dbReference type="InterPro" id="IPR036736">
    <property type="entry name" value="ACP-like_sf"/>
</dbReference>
<dbReference type="Gene3D" id="3.40.47.10">
    <property type="match status" value="1"/>
</dbReference>
<dbReference type="SMART" id="SM00827">
    <property type="entry name" value="PKS_AT"/>
    <property type="match status" value="1"/>
</dbReference>
<dbReference type="SUPFAM" id="SSF47336">
    <property type="entry name" value="ACP-like"/>
    <property type="match status" value="1"/>
</dbReference>
<evidence type="ECO:0000259" key="8">
    <source>
        <dbReference type="PROSITE" id="PS50075"/>
    </source>
</evidence>
<dbReference type="Pfam" id="PF08240">
    <property type="entry name" value="ADH_N"/>
    <property type="match status" value="1"/>
</dbReference>
<dbReference type="SUPFAM" id="SSF53901">
    <property type="entry name" value="Thiolase-like"/>
    <property type="match status" value="1"/>
</dbReference>
<dbReference type="GO" id="GO:0016746">
    <property type="term" value="F:acyltransferase activity"/>
    <property type="evidence" value="ECO:0007669"/>
    <property type="project" value="InterPro"/>
</dbReference>
<dbReference type="Gene3D" id="3.30.70.3290">
    <property type="match status" value="1"/>
</dbReference>
<dbReference type="CDD" id="cd00833">
    <property type="entry name" value="PKS"/>
    <property type="match status" value="1"/>
</dbReference>
<organism evidence="11 12">
    <name type="scientific">Dictyostelium purpureum</name>
    <name type="common">Slime mold</name>
    <dbReference type="NCBI Taxonomy" id="5786"/>
    <lineage>
        <taxon>Eukaryota</taxon>
        <taxon>Amoebozoa</taxon>
        <taxon>Evosea</taxon>
        <taxon>Eumycetozoa</taxon>
        <taxon>Dictyostelia</taxon>
        <taxon>Dictyosteliales</taxon>
        <taxon>Dictyosteliaceae</taxon>
        <taxon>Dictyostelium</taxon>
    </lineage>
</organism>
<dbReference type="InterPro" id="IPR013120">
    <property type="entry name" value="FAR_NAD-bd"/>
</dbReference>
<dbReference type="InterPro" id="IPR050444">
    <property type="entry name" value="Polyketide_Synthase"/>
</dbReference>
<dbReference type="SMART" id="SM00825">
    <property type="entry name" value="PKS_KS"/>
    <property type="match status" value="1"/>
</dbReference>
<evidence type="ECO:0000313" key="12">
    <source>
        <dbReference type="Proteomes" id="UP000001064"/>
    </source>
</evidence>
<evidence type="ECO:0000256" key="4">
    <source>
        <dbReference type="ARBA" id="ARBA00022679"/>
    </source>
</evidence>
<dbReference type="Pfam" id="PF07993">
    <property type="entry name" value="NAD_binding_4"/>
    <property type="match status" value="1"/>
</dbReference>
<dbReference type="InterPro" id="IPR014030">
    <property type="entry name" value="Ketoacyl_synth_N"/>
</dbReference>
<dbReference type="InterPro" id="IPR020841">
    <property type="entry name" value="PKS_Beta-ketoAc_synthase_dom"/>
</dbReference>
<evidence type="ECO:0000259" key="10">
    <source>
        <dbReference type="PROSITE" id="PS52019"/>
    </source>
</evidence>
<dbReference type="InterPro" id="IPR014031">
    <property type="entry name" value="Ketoacyl_synth_C"/>
</dbReference>
<dbReference type="PANTHER" id="PTHR45681">
    <property type="entry name" value="POLYKETIDE SYNTHASE 44-RELATED"/>
    <property type="match status" value="1"/>
</dbReference>
<accession>F0Z7Z2</accession>
<dbReference type="PROSITE" id="PS52004">
    <property type="entry name" value="KS3_2"/>
    <property type="match status" value="1"/>
</dbReference>
<evidence type="ECO:0000256" key="3">
    <source>
        <dbReference type="ARBA" id="ARBA00022553"/>
    </source>
</evidence>
<evidence type="ECO:0000259" key="9">
    <source>
        <dbReference type="PROSITE" id="PS52004"/>
    </source>
</evidence>
<dbReference type="InterPro" id="IPR016035">
    <property type="entry name" value="Acyl_Trfase/lysoPLipase"/>
</dbReference>
<feature type="active site" description="Proton acceptor; for dehydratase activity" evidence="6">
    <location>
        <position position="990"/>
    </location>
</feature>
<name>F0Z7Z2_DICPU</name>
<dbReference type="SUPFAM" id="SSF51735">
    <property type="entry name" value="NAD(P)-binding Rossmann-fold domains"/>
    <property type="match status" value="3"/>
</dbReference>
<feature type="region of interest" description="N-terminal hotdog fold" evidence="6">
    <location>
        <begin position="958"/>
        <end position="1079"/>
    </location>
</feature>
<dbReference type="Pfam" id="PF13602">
    <property type="entry name" value="ADH_zinc_N_2"/>
    <property type="match status" value="1"/>
</dbReference>
<feature type="active site" description="Proton donor; for dehydratase activity" evidence="6">
    <location>
        <position position="1159"/>
    </location>
</feature>
<dbReference type="SUPFAM" id="SSF50129">
    <property type="entry name" value="GroES-like"/>
    <property type="match status" value="1"/>
</dbReference>
<feature type="non-terminal residue" evidence="11">
    <location>
        <position position="2722"/>
    </location>
</feature>
<dbReference type="Gene3D" id="3.40.50.150">
    <property type="entry name" value="Vaccinia Virus protein VP39"/>
    <property type="match status" value="1"/>
</dbReference>
<evidence type="ECO:0000256" key="1">
    <source>
        <dbReference type="ARBA" id="ARBA00001957"/>
    </source>
</evidence>
<dbReference type="InterPro" id="IPR009081">
    <property type="entry name" value="PP-bd_ACP"/>
</dbReference>
<dbReference type="InterPro" id="IPR049551">
    <property type="entry name" value="PKS_DH_C"/>
</dbReference>
<dbReference type="GO" id="GO:0006633">
    <property type="term" value="P:fatty acid biosynthetic process"/>
    <property type="evidence" value="ECO:0000318"/>
    <property type="project" value="GO_Central"/>
</dbReference>
<dbReference type="EMBL" id="GL870949">
    <property type="protein sequence ID" value="EGC39898.1"/>
    <property type="molecule type" value="Genomic_DNA"/>
</dbReference>
<feature type="non-terminal residue" evidence="11">
    <location>
        <position position="1"/>
    </location>
</feature>
<dbReference type="InterPro" id="IPR014043">
    <property type="entry name" value="Acyl_transferase_dom"/>
</dbReference>
<feature type="domain" description="PKS/mFAS DH" evidence="10">
    <location>
        <begin position="958"/>
        <end position="1245"/>
    </location>
</feature>
<dbReference type="OrthoDB" id="329835at2759"/>
<keyword evidence="2" id="KW-0596">Phosphopantetheine</keyword>
<gene>
    <name evidence="11" type="ORF">DICPUDRAFT_14334</name>
</gene>
<evidence type="ECO:0000256" key="2">
    <source>
        <dbReference type="ARBA" id="ARBA00022450"/>
    </source>
</evidence>
<feature type="region of interest" description="C-terminal hotdog fold" evidence="6">
    <location>
        <begin position="1096"/>
        <end position="1245"/>
    </location>
</feature>
<dbReference type="Gene3D" id="1.10.1200.10">
    <property type="entry name" value="ACP-like"/>
    <property type="match status" value="1"/>
</dbReference>
<comment type="function">
    <text evidence="5">Probable polyketide synthase.</text>
</comment>
<proteinExistence type="predicted"/>
<dbReference type="InterPro" id="IPR032821">
    <property type="entry name" value="PKS_assoc"/>
</dbReference>
<dbReference type="Gene3D" id="3.90.180.10">
    <property type="entry name" value="Medium-chain alcohol dehydrogenases, catalytic domain"/>
    <property type="match status" value="1"/>
</dbReference>
<dbReference type="InterPro" id="IPR036291">
    <property type="entry name" value="NAD(P)-bd_dom_sf"/>
</dbReference>
<dbReference type="SMART" id="SM00822">
    <property type="entry name" value="PKS_KR"/>
    <property type="match status" value="1"/>
</dbReference>
<dbReference type="GeneID" id="10509466"/>
<comment type="cofactor">
    <cofactor evidence="1">
        <name>pantetheine 4'-phosphate</name>
        <dbReference type="ChEBI" id="CHEBI:47942"/>
    </cofactor>
</comment>
<dbReference type="InterPro" id="IPR057326">
    <property type="entry name" value="KR_dom"/>
</dbReference>
<dbReference type="InterPro" id="IPR020843">
    <property type="entry name" value="ER"/>
</dbReference>
<dbReference type="CDD" id="cd08954">
    <property type="entry name" value="KR_1_FAS_SDR_x"/>
    <property type="match status" value="1"/>
</dbReference>
<evidence type="ECO:0000256" key="7">
    <source>
        <dbReference type="SAM" id="Coils"/>
    </source>
</evidence>
<dbReference type="CDD" id="cd05195">
    <property type="entry name" value="enoyl_red"/>
    <property type="match status" value="1"/>
</dbReference>
<evidence type="ECO:0000256" key="6">
    <source>
        <dbReference type="PROSITE-ProRule" id="PRU01363"/>
    </source>
</evidence>
<dbReference type="STRING" id="5786.F0Z7Z2"/>
<dbReference type="SUPFAM" id="SSF52151">
    <property type="entry name" value="FabD/lysophospholipase-like"/>
    <property type="match status" value="1"/>
</dbReference>
<reference evidence="12" key="1">
    <citation type="journal article" date="2011" name="Genome Biol.">
        <title>Comparative genomics of the social amoebae Dictyostelium discoideum and Dictyostelium purpureum.</title>
        <authorList>
            <consortium name="US DOE Joint Genome Institute (JGI-PGF)"/>
            <person name="Sucgang R."/>
            <person name="Kuo A."/>
            <person name="Tian X."/>
            <person name="Salerno W."/>
            <person name="Parikh A."/>
            <person name="Feasley C.L."/>
            <person name="Dalin E."/>
            <person name="Tu H."/>
            <person name="Huang E."/>
            <person name="Barry K."/>
            <person name="Lindquist E."/>
            <person name="Shapiro H."/>
            <person name="Bruce D."/>
            <person name="Schmutz J."/>
            <person name="Salamov A."/>
            <person name="Fey P."/>
            <person name="Gaudet P."/>
            <person name="Anjard C."/>
            <person name="Babu M.M."/>
            <person name="Basu S."/>
            <person name="Bushmanova Y."/>
            <person name="van der Wel H."/>
            <person name="Katoh-Kurasawa M."/>
            <person name="Dinh C."/>
            <person name="Coutinho P.M."/>
            <person name="Saito T."/>
            <person name="Elias M."/>
            <person name="Schaap P."/>
            <person name="Kay R.R."/>
            <person name="Henrissat B."/>
            <person name="Eichinger L."/>
            <person name="Rivero F."/>
            <person name="Putnam N.H."/>
            <person name="West C.M."/>
            <person name="Loomis W.F."/>
            <person name="Chisholm R.L."/>
            <person name="Shaulsky G."/>
            <person name="Strassmann J.E."/>
            <person name="Queller D.C."/>
            <person name="Kuspa A."/>
            <person name="Grigoriev I.V."/>
        </authorList>
    </citation>
    <scope>NUCLEOTIDE SEQUENCE [LARGE SCALE GENOMIC DNA]</scope>
    <source>
        <strain evidence="12">QSDP1</strain>
    </source>
</reference>
<dbReference type="KEGG" id="dpp:DICPUDRAFT_14334"/>
<keyword evidence="4" id="KW-0808">Transferase</keyword>
<keyword evidence="7" id="KW-0175">Coiled coil</keyword>
<dbReference type="InterPro" id="IPR042104">
    <property type="entry name" value="PKS_dehydratase_sf"/>
</dbReference>
<evidence type="ECO:0000313" key="11">
    <source>
        <dbReference type="EMBL" id="EGC39898.1"/>
    </source>
</evidence>
<dbReference type="RefSeq" id="XP_003283527.1">
    <property type="nucleotide sequence ID" value="XM_003283479.1"/>
</dbReference>
<dbReference type="VEuPathDB" id="AmoebaDB:DICPUDRAFT_14334"/>
<dbReference type="InterPro" id="IPR001227">
    <property type="entry name" value="Ac_transferase_dom_sf"/>
</dbReference>
<evidence type="ECO:0000256" key="5">
    <source>
        <dbReference type="ARBA" id="ARBA00037046"/>
    </source>
</evidence>
<feature type="domain" description="Carrier" evidence="8">
    <location>
        <begin position="2340"/>
        <end position="2417"/>
    </location>
</feature>
<dbReference type="InterPro" id="IPR013154">
    <property type="entry name" value="ADH-like_N"/>
</dbReference>
<dbReference type="Proteomes" id="UP000001064">
    <property type="component" value="Unassembled WGS sequence"/>
</dbReference>
<dbReference type="Pfam" id="PF08659">
    <property type="entry name" value="KR"/>
    <property type="match status" value="1"/>
</dbReference>
<dbReference type="InterPro" id="IPR049900">
    <property type="entry name" value="PKS_mFAS_DH"/>
</dbReference>
<dbReference type="Pfam" id="PF02801">
    <property type="entry name" value="Ketoacyl-synt_C"/>
    <property type="match status" value="1"/>
</dbReference>
<dbReference type="SUPFAM" id="SSF55048">
    <property type="entry name" value="Probable ACP-binding domain of malonyl-CoA ACP transacylase"/>
    <property type="match status" value="1"/>
</dbReference>
<keyword evidence="3" id="KW-0597">Phosphoprotein</keyword>
<dbReference type="InterPro" id="IPR011032">
    <property type="entry name" value="GroES-like_sf"/>
</dbReference>
<dbReference type="Gene3D" id="3.40.50.720">
    <property type="entry name" value="NAD(P)-binding Rossmann-like Domain"/>
    <property type="match status" value="3"/>
</dbReference>
<dbReference type="PROSITE" id="PS50075">
    <property type="entry name" value="CARRIER"/>
    <property type="match status" value="1"/>
</dbReference>
<sequence length="2722" mass="309159">FKMNSIEINSQDDRNKVAVIGYGFRLPKNSNPEELFNTLKNGIDCIDNAVDKRWAKTYNDLGYIKTQYAGLVDLETEWKKFDPLFFGINPTEAPTIDCQQRVLMKTIYEAFENAHIDPTKLRGSNTSVFVGASTADFQSQFNLDIHKHVNLFNNNLHTISNRISYCFDFRGASLSIDTACSSSLNAVLLGYKSIVDGESELSVAGGCNLILDPTSTKTASYLGILGTSGKCKSFDEDADGFIRAEGAGCVILKRLSSAIRDGDRVYCVINGGSSNVDGNFNKNSLFSPSKLSQYQNILSSLKSSNIHPSDIRFVECHGTGTKVGDPIECEAISMIFKDHFTKDNPLYIGTIKSNLGHCETVSGVASLIKCCLMFQHKQLLPNINFKTPNSNILFEEWKLKVVTESIPFESISSDRGSCKPISMVINNFGVTGSNCCLVLTEYSNEHLSNGDKENDIDGANSMEDSEKEYLLPFSANSKRSLEMYHFKLYNSLILNNIKVLDLIKHQIYSKSLSFPQRDVVVFKDWSSLKSITLNEPNENMTEKPTTIKKVVTENNKSSNLSTDIKNPPLVFVFSGQGSHSNKMGLELYNKDKIFKESIDNVDNMLMKYYGYSILEKLRSIADDDLFSINDPLIAQPSIFMIQVSLFNLYKHWGIHPLVLVGHSFGEVTASYCSGIISLDTACYIIYERSRLQHKTIGSGRMLSISIGEQEFKDEYSSQYPSIEISCYNSPSSIVISGKESELVEISNKLKEKEIFCAMLGTHASYHTSSQEMIKDELFNINKYEFNELPNIATFSTVSGNQFDIDQQFNKEYLYDNLRKPVLFSKAISNIMEYIKSNNLGSNPVFLEISPHPVLSYYLKQIAYDFCNDEEIYFSKSSIAFISSLNKNKSDIQEIQTTISKVYCSGYSVDFTCQFTDSEKKDLTFKLHTDSLPHYQFDEKDYWFENKTFLRRRLEGPSNSQLGIENDSSPFISRMAVIDLKNEPFQFYKNHQVKNKYFLPGCSYISNILSLFKGKDINITQLEFKTPLILTEGSSKYLQTNIYKTSRNEFKVHFHFKDDIDSERWIQTSTGKILQLDHSETVVNHKYNIKELKAQCNYTSLKKFELYMQIKAQTCLGYSGCFQRVEKCYIGQNKTLTKVALHPPNSQVDNQHFFSPSILDSCLHGMVGGFDGFSQIVFDRVEDYKVYSKNIPETRDDHTHIYVYSESEKRVGDSFFSSVLIMLKDGTPLIEASRIVCTSLTPIRDNLNIEYPYKSFFTFNFQPKDSQIKIQDFDANEPIGKIIKNSLEPISNQKYVVRILEIYNEIIKENEGDNNQNQNEKEKEKENEIEKEKEMDNILNESILKTQNILEQINSLYENELFELDIEYTLTNIQEDFKRDIKNKLSFFKGSLLFKTIEINEPIIQTFNPQKEYSINPSYYDFILLSSDLNSINSLKSTLSELYKLSTPNGKLIIPKGITLDDESVNDQLESTACQVGFINNRDQNNSNVILLEKPTITNQILNNNQLPFYDQVIIFGECSSQISTNFKSKIISAYSSNNSKIIKEIKTIEDFNSHIISNPPSDNSVIYFISTIDQVTVDNFKKITLDYVNINQYLVKENKTIKHILVTTYSEKESKNYLAGSVVGGMTFFHEVQPLLFLIDFDNESIEASNVIETIETLIDPSSNIQREYIIRNNIAYFERAKLEKYTPTKFKSTTYQNQDNLYARLDSNLEYQLDSKDPLLEDSIEVEVKAVGINFKDNLIYRGLVPPELRSSKGDIHKPEFGLDCSGIVTRVGSNVTEFKIGDEVFGPTRNATSSTIIDDKCKFLIKPSCISFTQAASIPSVYLTCLYSFLKVGHLSIKNKDTVLIHSATGGVGLSAINILKFLGFNSYLFVTVSSKEKEEYLRNTYGDFITGIYSSKDSHFERKIKEKLKQLGSKKTGVDILLNTLSNEFLDANFRVIAPMGRFIDLSVTHLNIHEYTDFNKFKWNISYHNIELTSIPPEILLKLMKKLLNGLESNQLDLIPINEYSVSNIKDAIEFIGERKNIGKIVINIDQDLITPLLEKKNKSNQIILQPPNEYRIDPQSLGETILVTGQGGLIFEVMKWISKYSDSVKHIIVLSKSELKWELKYLINKIKNEQDGKIKFYFKSVDVSIIDDLEGAIDSIYNENPTIPPIDVVFHFAFSYTNVFEPKFINMDHIEISHAAKTMGALNLHNISVKRNWKLKNFVTTSSVASAFGSTNQMGYVSANSVLDALGRYRKSIGLPIMNVNWGLVGSAGIITKQVSIASLLEGQGISNIPCNVFLGSIDLLLQNPTYCADLMIHNFNFDALENNAWPYKQIKYKYDYLFNAVQSRKKLFNKNESSIRDELINKIAESLSIEPSRLNLDSRIIDFGFDSLAVVQFKNWLDKNYAENLFTIIQLQNLTINQIIQTIINKVNNNGTDKKNYQNSNSNNFKPTITFSKTLIDWESEILLDGDIKSNKDGLMKSIESISSPLKILLTGCTGNIGSHLLEKLLKVENCETIFCLVRNVKNSLEADQKIQTTLKNYDQINEKDRKKIIPVIGDLDKQNLGLSDSEYQHLAKSVQIIINLASNNNFNSAYDECKETNVQGVREIIKISASSSFKRIIHITPSFLSFNQNIFDTDQQLPIFSNEQNNFSGYLNSKSVSEHLIQQYSTQCDVPCLILRSPFIISTSSNNNLMYSLIESCILTGSYPINVNFKTNTAPINWLSESIINTVFNDN</sequence>
<dbReference type="Pfam" id="PF00109">
    <property type="entry name" value="ketoacyl-synt"/>
    <property type="match status" value="1"/>
</dbReference>
<dbReference type="InterPro" id="IPR016039">
    <property type="entry name" value="Thiolase-like"/>
</dbReference>
<protein>
    <submittedName>
        <fullName evidence="11">Uncharacterized protein</fullName>
    </submittedName>
</protein>
<dbReference type="PANTHER" id="PTHR45681:SF7">
    <property type="entry name" value="POLYKETIDE SYNTHASE 13-RELATED"/>
    <property type="match status" value="1"/>
</dbReference>
<dbReference type="Pfam" id="PF16197">
    <property type="entry name" value="KAsynt_C_assoc"/>
    <property type="match status" value="1"/>
</dbReference>
<dbReference type="GO" id="GO:0016491">
    <property type="term" value="F:oxidoreductase activity"/>
    <property type="evidence" value="ECO:0007669"/>
    <property type="project" value="InterPro"/>
</dbReference>